<proteinExistence type="predicted"/>
<keyword evidence="1" id="KW-0175">Coiled coil</keyword>
<organism evidence="2 4">
    <name type="scientific">Adineta steineri</name>
    <dbReference type="NCBI Taxonomy" id="433720"/>
    <lineage>
        <taxon>Eukaryota</taxon>
        <taxon>Metazoa</taxon>
        <taxon>Spiralia</taxon>
        <taxon>Gnathifera</taxon>
        <taxon>Rotifera</taxon>
        <taxon>Eurotatoria</taxon>
        <taxon>Bdelloidea</taxon>
        <taxon>Adinetida</taxon>
        <taxon>Adinetidae</taxon>
        <taxon>Adineta</taxon>
    </lineage>
</organism>
<dbReference type="Proteomes" id="UP000663868">
    <property type="component" value="Unassembled WGS sequence"/>
</dbReference>
<dbReference type="InterPro" id="IPR012337">
    <property type="entry name" value="RNaseH-like_sf"/>
</dbReference>
<dbReference type="PANTHER" id="PTHR37162">
    <property type="entry name" value="HAT FAMILY DIMERISATION DOMAINCONTAINING PROTEIN-RELATED"/>
    <property type="match status" value="1"/>
</dbReference>
<protein>
    <submittedName>
        <fullName evidence="2">Uncharacterized protein</fullName>
    </submittedName>
</protein>
<evidence type="ECO:0000256" key="1">
    <source>
        <dbReference type="SAM" id="Coils"/>
    </source>
</evidence>
<reference evidence="2" key="1">
    <citation type="submission" date="2021-02" db="EMBL/GenBank/DDBJ databases">
        <authorList>
            <person name="Nowell W R."/>
        </authorList>
    </citation>
    <scope>NUCLEOTIDE SEQUENCE</scope>
</reference>
<gene>
    <name evidence="2" type="ORF">IZO911_LOCUS6334</name>
    <name evidence="3" type="ORF">KXQ929_LOCUS12031</name>
</gene>
<dbReference type="AlphaFoldDB" id="A0A813S1B9"/>
<accession>A0A813S1B9</accession>
<dbReference type="SUPFAM" id="SSF53098">
    <property type="entry name" value="Ribonuclease H-like"/>
    <property type="match status" value="1"/>
</dbReference>
<dbReference type="EMBL" id="CAJNOE010000039">
    <property type="protein sequence ID" value="CAF0789817.1"/>
    <property type="molecule type" value="Genomic_DNA"/>
</dbReference>
<dbReference type="PANTHER" id="PTHR37162:SF11">
    <property type="match status" value="1"/>
</dbReference>
<evidence type="ECO:0000313" key="2">
    <source>
        <dbReference type="EMBL" id="CAF0789817.1"/>
    </source>
</evidence>
<name>A0A813S1B9_9BILA</name>
<evidence type="ECO:0000313" key="3">
    <source>
        <dbReference type="EMBL" id="CAF3715374.1"/>
    </source>
</evidence>
<sequence>MPKNLTKFNTGWLSRVDCNNDPVKSWLKSGSKESTFKCSVCQTTDLDCGNQGWKAIEQHMKNSKHIQKFNQWKKNTKFTVLSEPSSSRPANESTSNFTSIAFLEKNNNKDKPLSLEDQITKAEILWSLNVAQKGFSYNSCDELNELFSLMFPDSSIAKKFSIQSDKMSYVISHGLGPYFKKKMIEDVKKADKFVLIFDEQTNNQNKKQLDMFFRYWCNEKQKVVNRFYKSVILGHAYATTIRDIILESFATDGLNLNQLLMLGRDNPNVNISLENLINMEMKKQGGCLLRIGGCTIHTVHNAFRSGMVSSKWYVDSFCLDLYSWFKCSPARKEDFQNVVDDIDSALEKTILYFCVTRWVLMGKVVDRILIQWEVISDYFLRFLPEKQPSQIQKNKRYDNIKSILSSNLSKVKLNFVLFLCQNIFDRFLTFFQCEEPLIHLLYKELTELYRNVLLAFLKPDSVQQKSGQELLKIDLEQSAIWVADKEIRIGEQTKKLISSLNFDEKKSFYEDVRKIYKAIAAYMKKNLPLNNMLLRDLQVLNYSSRTDSSSGDQIVRVARSISNLLSDTDIDTLENEWLLYSIEVIDKSWYIEDEYTDFNGNNHVKYHRIDDYWNKVFSILTDKGVSKYPTMAKLIKNTLIISHGNAHVERGFSINSNIITENRSSLSESSINGLRQIHDAVKFYGNDSIHKIVVNTDMINVVKKSSSVYRQELMTRKLSVAIHNQKNKEKENLQNEKQQHLEEEKQLLNKQKNLETQMKEAECLIKEGTNRLEGALKKGTMSEVYAANLLITGGREKLTYVSEQQQQLTNELDKLRIKRKDVFLHEQSIAKKMKLIEQN</sequence>
<dbReference type="EMBL" id="CAJOBB010000609">
    <property type="protein sequence ID" value="CAF3715374.1"/>
    <property type="molecule type" value="Genomic_DNA"/>
</dbReference>
<dbReference type="Proteomes" id="UP000663860">
    <property type="component" value="Unassembled WGS sequence"/>
</dbReference>
<comment type="caution">
    <text evidence="2">The sequence shown here is derived from an EMBL/GenBank/DDBJ whole genome shotgun (WGS) entry which is preliminary data.</text>
</comment>
<evidence type="ECO:0000313" key="4">
    <source>
        <dbReference type="Proteomes" id="UP000663860"/>
    </source>
</evidence>
<feature type="coiled-coil region" evidence="1">
    <location>
        <begin position="723"/>
        <end position="778"/>
    </location>
</feature>